<accession>A0A1Y2D1T9</accession>
<dbReference type="SUPFAM" id="SSF54593">
    <property type="entry name" value="Glyoxalase/Bleomycin resistance protein/Dihydroxybiphenyl dioxygenase"/>
    <property type="match status" value="1"/>
</dbReference>
<gene>
    <name evidence="1" type="ORF">BCR33DRAFT_711580</name>
</gene>
<organism evidence="1 2">
    <name type="scientific">Rhizoclosmatium globosum</name>
    <dbReference type="NCBI Taxonomy" id="329046"/>
    <lineage>
        <taxon>Eukaryota</taxon>
        <taxon>Fungi</taxon>
        <taxon>Fungi incertae sedis</taxon>
        <taxon>Chytridiomycota</taxon>
        <taxon>Chytridiomycota incertae sedis</taxon>
        <taxon>Chytridiomycetes</taxon>
        <taxon>Chytridiales</taxon>
        <taxon>Chytriomycetaceae</taxon>
        <taxon>Rhizoclosmatium</taxon>
    </lineage>
</organism>
<sequence>MASSEFESTLAAGIPFAKHLLSTLKQQHEWSRTHLSRVPLDHLCLRVGTIAEYDAWAAFLNGRGSLLVEAPVAGRNISTFRLADDAALHIDDPDWEGDDSAAGFGPAGTRIVRVIELPSPKEGSVYSTGWEHAEFALRGFKADRAASCSTQTEREHNALACLEDFANHPLNKDVQFSRKSFKKGGFNIDLRWDPIGQDPAWSVKFHWLPLEEVIAIEKEMESV</sequence>
<dbReference type="InterPro" id="IPR010393">
    <property type="entry name" value="DUF991_YecM-like"/>
</dbReference>
<evidence type="ECO:0000313" key="2">
    <source>
        <dbReference type="Proteomes" id="UP000193642"/>
    </source>
</evidence>
<evidence type="ECO:0008006" key="3">
    <source>
        <dbReference type="Google" id="ProtNLM"/>
    </source>
</evidence>
<proteinExistence type="predicted"/>
<dbReference type="Gene3D" id="3.10.180.10">
    <property type="entry name" value="2,3-Dihydroxybiphenyl 1,2-Dioxygenase, domain 1"/>
    <property type="match status" value="1"/>
</dbReference>
<dbReference type="EMBL" id="MCGO01000002">
    <property type="protein sequence ID" value="ORY53248.1"/>
    <property type="molecule type" value="Genomic_DNA"/>
</dbReference>
<dbReference type="InterPro" id="IPR029068">
    <property type="entry name" value="Glyas_Bleomycin-R_OHBP_Dase"/>
</dbReference>
<dbReference type="Proteomes" id="UP000193642">
    <property type="component" value="Unassembled WGS sequence"/>
</dbReference>
<name>A0A1Y2D1T9_9FUNG</name>
<dbReference type="AlphaFoldDB" id="A0A1Y2D1T9"/>
<dbReference type="PANTHER" id="PTHR37519">
    <property type="match status" value="1"/>
</dbReference>
<comment type="caution">
    <text evidence="1">The sequence shown here is derived from an EMBL/GenBank/DDBJ whole genome shotgun (WGS) entry which is preliminary data.</text>
</comment>
<evidence type="ECO:0000313" key="1">
    <source>
        <dbReference type="EMBL" id="ORY53248.1"/>
    </source>
</evidence>
<dbReference type="PANTHER" id="PTHR37519:SF1">
    <property type="entry name" value="DIHYDROXYBIPHENYL DIOXYGENASE DOMAIN-CONTAINING PROTEIN"/>
    <property type="match status" value="1"/>
</dbReference>
<dbReference type="Pfam" id="PF06185">
    <property type="entry name" value="YecM"/>
    <property type="match status" value="1"/>
</dbReference>
<keyword evidence="2" id="KW-1185">Reference proteome</keyword>
<dbReference type="OrthoDB" id="17928at2759"/>
<protein>
    <recommendedName>
        <fullName evidence="3">Glyoxalase-like domain-containing protein</fullName>
    </recommendedName>
</protein>
<reference evidence="1 2" key="1">
    <citation type="submission" date="2016-07" db="EMBL/GenBank/DDBJ databases">
        <title>Pervasive Adenine N6-methylation of Active Genes in Fungi.</title>
        <authorList>
            <consortium name="DOE Joint Genome Institute"/>
            <person name="Mondo S.J."/>
            <person name="Dannebaum R.O."/>
            <person name="Kuo R.C."/>
            <person name="Labutti K."/>
            <person name="Haridas S."/>
            <person name="Kuo A."/>
            <person name="Salamov A."/>
            <person name="Ahrendt S.R."/>
            <person name="Lipzen A."/>
            <person name="Sullivan W."/>
            <person name="Andreopoulos W.B."/>
            <person name="Clum A."/>
            <person name="Lindquist E."/>
            <person name="Daum C."/>
            <person name="Ramamoorthy G.K."/>
            <person name="Gryganskyi A."/>
            <person name="Culley D."/>
            <person name="Magnuson J.K."/>
            <person name="James T.Y."/>
            <person name="O'Malley M.A."/>
            <person name="Stajich J.E."/>
            <person name="Spatafora J.W."/>
            <person name="Visel A."/>
            <person name="Grigoriev I.V."/>
        </authorList>
    </citation>
    <scope>NUCLEOTIDE SEQUENCE [LARGE SCALE GENOMIC DNA]</scope>
    <source>
        <strain evidence="1 2">JEL800</strain>
    </source>
</reference>